<dbReference type="HOGENOM" id="CLU_2412904_0_0_1"/>
<proteinExistence type="predicted"/>
<dbReference type="Proteomes" id="UP000030641">
    <property type="component" value="Unassembled WGS sequence"/>
</dbReference>
<sequence length="92" mass="10926">MLRFNETVMRLFFFFLYHLPFSTHLSVHLTILPARSSIDMVTESEDSNCSYLSDCESSEWEHRDGEMNDRSRLGKKRKGDICKVTFKSEWRV</sequence>
<dbReference type="EMBL" id="KL584751">
    <property type="protein sequence ID" value="KEQ99176.1"/>
    <property type="molecule type" value="Genomic_DNA"/>
</dbReference>
<dbReference type="InParanoid" id="A0A074ZLA0"/>
<protein>
    <recommendedName>
        <fullName evidence="4">Secreted protein</fullName>
    </recommendedName>
</protein>
<name>A0A074ZLA0_AURSE</name>
<keyword evidence="1" id="KW-0732">Signal</keyword>
<dbReference type="GeneID" id="25366577"/>
<reference evidence="2 3" key="1">
    <citation type="journal article" date="2014" name="BMC Genomics">
        <title>Genome sequencing of four Aureobasidium pullulans varieties: biotechnological potential, stress tolerance, and description of new species.</title>
        <authorList>
            <person name="Gostin Ar C."/>
            <person name="Ohm R.A."/>
            <person name="Kogej T."/>
            <person name="Sonjak S."/>
            <person name="Turk M."/>
            <person name="Zajc J."/>
            <person name="Zalar P."/>
            <person name="Grube M."/>
            <person name="Sun H."/>
            <person name="Han J."/>
            <person name="Sharma A."/>
            <person name="Chiniquy J."/>
            <person name="Ngan C.Y."/>
            <person name="Lipzen A."/>
            <person name="Barry K."/>
            <person name="Grigoriev I.V."/>
            <person name="Gunde-Cimerman N."/>
        </authorList>
    </citation>
    <scope>NUCLEOTIDE SEQUENCE [LARGE SCALE GENOMIC DNA]</scope>
    <source>
        <strain evidence="2 3">EXF-2481</strain>
    </source>
</reference>
<dbReference type="RefSeq" id="XP_013347757.1">
    <property type="nucleotide sequence ID" value="XM_013492303.1"/>
</dbReference>
<evidence type="ECO:0008006" key="4">
    <source>
        <dbReference type="Google" id="ProtNLM"/>
    </source>
</evidence>
<accession>A0A074ZLA0</accession>
<evidence type="ECO:0000313" key="2">
    <source>
        <dbReference type="EMBL" id="KEQ99176.1"/>
    </source>
</evidence>
<evidence type="ECO:0000313" key="3">
    <source>
        <dbReference type="Proteomes" id="UP000030641"/>
    </source>
</evidence>
<gene>
    <name evidence="2" type="ORF">AUEXF2481DRAFT_403252</name>
</gene>
<feature type="chain" id="PRO_5001705463" description="Secreted protein" evidence="1">
    <location>
        <begin position="25"/>
        <end position="92"/>
    </location>
</feature>
<dbReference type="AlphaFoldDB" id="A0A074ZLA0"/>
<evidence type="ECO:0000256" key="1">
    <source>
        <dbReference type="SAM" id="SignalP"/>
    </source>
</evidence>
<organism evidence="2 3">
    <name type="scientific">Aureobasidium subglaciale (strain EXF-2481)</name>
    <name type="common">Aureobasidium pullulans var. subglaciale</name>
    <dbReference type="NCBI Taxonomy" id="1043005"/>
    <lineage>
        <taxon>Eukaryota</taxon>
        <taxon>Fungi</taxon>
        <taxon>Dikarya</taxon>
        <taxon>Ascomycota</taxon>
        <taxon>Pezizomycotina</taxon>
        <taxon>Dothideomycetes</taxon>
        <taxon>Dothideomycetidae</taxon>
        <taxon>Dothideales</taxon>
        <taxon>Saccotheciaceae</taxon>
        <taxon>Aureobasidium</taxon>
    </lineage>
</organism>
<keyword evidence="3" id="KW-1185">Reference proteome</keyword>
<feature type="signal peptide" evidence="1">
    <location>
        <begin position="1"/>
        <end position="24"/>
    </location>
</feature>